<proteinExistence type="predicted"/>
<sequence length="365" mass="42327">MADEDYEDDCIASVFGDDDDCRCIKCQSRYRRPGQEYYRVLPGSMNEDEILTQLIRSDNIPAFVSHFKKIKCIYFRLTKRNSNPETHLLIGDYPTDLMFYALRKNRPGIIKFLVQKGADTVNSYSFWGRDRPAFYAALTPELNLLENAIALVETADLTWTDHYHHHEWSVWWMVIDRPSYLKGFVVNEDLIIELLRLILEKKDTGTPCPDIDHSALELAVSNHLVDTTAYLLRLGANAYDLNQLGKCLTSDYDLQCLCQKYPSMRRIYKCGSQSIKECRLKPLTLVSQLRISRKHTHLKKIGKYTWKHILQFAFDSHAEILEFPKTDLEYTAASEAIWDLVKPRPPLPRMNNFYTVNPLCPDSGL</sequence>
<dbReference type="EMBL" id="MN740844">
    <property type="protein sequence ID" value="QHU14588.1"/>
    <property type="molecule type" value="Genomic_DNA"/>
</dbReference>
<reference evidence="1" key="1">
    <citation type="journal article" date="2020" name="Nature">
        <title>Giant virus diversity and host interactions through global metagenomics.</title>
        <authorList>
            <person name="Schulz F."/>
            <person name="Roux S."/>
            <person name="Paez-Espino D."/>
            <person name="Jungbluth S."/>
            <person name="Walsh D.A."/>
            <person name="Denef V.J."/>
            <person name="McMahon K.D."/>
            <person name="Konstantinidis K.T."/>
            <person name="Eloe-Fadrosh E.A."/>
            <person name="Kyrpides N.C."/>
            <person name="Woyke T."/>
        </authorList>
    </citation>
    <scope>NUCLEOTIDE SEQUENCE</scope>
    <source>
        <strain evidence="1">GVMAG-S-1102113-126</strain>
    </source>
</reference>
<name>A0A6C0KE35_9ZZZZ</name>
<organism evidence="1">
    <name type="scientific">viral metagenome</name>
    <dbReference type="NCBI Taxonomy" id="1070528"/>
    <lineage>
        <taxon>unclassified sequences</taxon>
        <taxon>metagenomes</taxon>
        <taxon>organismal metagenomes</taxon>
    </lineage>
</organism>
<protein>
    <submittedName>
        <fullName evidence="1">Uncharacterized protein</fullName>
    </submittedName>
</protein>
<accession>A0A6C0KE35</accession>
<dbReference type="Gene3D" id="1.25.40.20">
    <property type="entry name" value="Ankyrin repeat-containing domain"/>
    <property type="match status" value="1"/>
</dbReference>
<dbReference type="SUPFAM" id="SSF48403">
    <property type="entry name" value="Ankyrin repeat"/>
    <property type="match status" value="1"/>
</dbReference>
<dbReference type="AlphaFoldDB" id="A0A6C0KE35"/>
<evidence type="ECO:0000313" key="1">
    <source>
        <dbReference type="EMBL" id="QHU14588.1"/>
    </source>
</evidence>
<dbReference type="InterPro" id="IPR036770">
    <property type="entry name" value="Ankyrin_rpt-contain_sf"/>
</dbReference>